<dbReference type="Gene3D" id="3.30.450.20">
    <property type="entry name" value="PAS domain"/>
    <property type="match status" value="2"/>
</dbReference>
<keyword evidence="6 9" id="KW-0472">Membrane</keyword>
<dbReference type="Proteomes" id="UP001366060">
    <property type="component" value="Unassembled WGS sequence"/>
</dbReference>
<feature type="transmembrane region" description="Helical" evidence="9">
    <location>
        <begin position="7"/>
        <end position="30"/>
    </location>
</feature>
<dbReference type="SMART" id="SM00283">
    <property type="entry name" value="MA"/>
    <property type="match status" value="1"/>
</dbReference>
<dbReference type="PANTHER" id="PTHR32089">
    <property type="entry name" value="METHYL-ACCEPTING CHEMOTAXIS PROTEIN MCPB"/>
    <property type="match status" value="1"/>
</dbReference>
<keyword evidence="3" id="KW-0145">Chemotaxis</keyword>
<evidence type="ECO:0000256" key="2">
    <source>
        <dbReference type="ARBA" id="ARBA00022475"/>
    </source>
</evidence>
<dbReference type="RefSeq" id="WP_341628145.1">
    <property type="nucleotide sequence ID" value="NZ_JBAKBA010000022.1"/>
</dbReference>
<comment type="caution">
    <text evidence="11">The sequence shown here is derived from an EMBL/GenBank/DDBJ whole genome shotgun (WGS) entry which is preliminary data.</text>
</comment>
<evidence type="ECO:0000256" key="7">
    <source>
        <dbReference type="ARBA" id="ARBA00023224"/>
    </source>
</evidence>
<dbReference type="PROSITE" id="PS50111">
    <property type="entry name" value="CHEMOTAXIS_TRANSDUC_2"/>
    <property type="match status" value="1"/>
</dbReference>
<dbReference type="InterPro" id="IPR033479">
    <property type="entry name" value="dCache_1"/>
</dbReference>
<dbReference type="PANTHER" id="PTHR32089:SF119">
    <property type="entry name" value="METHYL-ACCEPTING CHEMOTAXIS PROTEIN CTPL"/>
    <property type="match status" value="1"/>
</dbReference>
<comment type="subcellular location">
    <subcellularLocation>
        <location evidence="1">Cell membrane</location>
        <topology evidence="1">Multi-pass membrane protein</topology>
    </subcellularLocation>
</comment>
<evidence type="ECO:0000256" key="3">
    <source>
        <dbReference type="ARBA" id="ARBA00022500"/>
    </source>
</evidence>
<accession>A0ABU9HCL3</accession>
<keyword evidence="12" id="KW-1185">Reference proteome</keyword>
<feature type="transmembrane region" description="Helical" evidence="9">
    <location>
        <begin position="273"/>
        <end position="295"/>
    </location>
</feature>
<dbReference type="Pfam" id="PF02743">
    <property type="entry name" value="dCache_1"/>
    <property type="match status" value="1"/>
</dbReference>
<evidence type="ECO:0000259" key="10">
    <source>
        <dbReference type="PROSITE" id="PS50111"/>
    </source>
</evidence>
<protein>
    <submittedName>
        <fullName evidence="11">Methyl-accepting chemotaxis protein</fullName>
    </submittedName>
</protein>
<keyword evidence="4 9" id="KW-0812">Transmembrane</keyword>
<dbReference type="Gene3D" id="1.10.287.950">
    <property type="entry name" value="Methyl-accepting chemotaxis protein"/>
    <property type="match status" value="1"/>
</dbReference>
<keyword evidence="5 9" id="KW-1133">Transmembrane helix</keyword>
<evidence type="ECO:0000313" key="12">
    <source>
        <dbReference type="Proteomes" id="UP001366060"/>
    </source>
</evidence>
<evidence type="ECO:0000256" key="6">
    <source>
        <dbReference type="ARBA" id="ARBA00023136"/>
    </source>
</evidence>
<organism evidence="11 12">
    <name type="scientific">Psychromonas arctica</name>
    <dbReference type="NCBI Taxonomy" id="168275"/>
    <lineage>
        <taxon>Bacteria</taxon>
        <taxon>Pseudomonadati</taxon>
        <taxon>Pseudomonadota</taxon>
        <taxon>Gammaproteobacteria</taxon>
        <taxon>Alteromonadales</taxon>
        <taxon>Psychromonadaceae</taxon>
        <taxon>Psychromonas</taxon>
    </lineage>
</organism>
<keyword evidence="2" id="KW-1003">Cell membrane</keyword>
<evidence type="ECO:0000256" key="5">
    <source>
        <dbReference type="ARBA" id="ARBA00022989"/>
    </source>
</evidence>
<dbReference type="EMBL" id="JBAKBA010000022">
    <property type="protein sequence ID" value="MEL0659604.1"/>
    <property type="molecule type" value="Genomic_DNA"/>
</dbReference>
<dbReference type="CDD" id="cd18773">
    <property type="entry name" value="PDC1_HK_sensor"/>
    <property type="match status" value="1"/>
</dbReference>
<name>A0ABU9HCL3_9GAMM</name>
<dbReference type="Pfam" id="PF00015">
    <property type="entry name" value="MCPsignal"/>
    <property type="match status" value="1"/>
</dbReference>
<dbReference type="InterPro" id="IPR004089">
    <property type="entry name" value="MCPsignal_dom"/>
</dbReference>
<proteinExistence type="predicted"/>
<evidence type="ECO:0000313" key="11">
    <source>
        <dbReference type="EMBL" id="MEL0659604.1"/>
    </source>
</evidence>
<reference evidence="11 12" key="1">
    <citation type="submission" date="2024-02" db="EMBL/GenBank/DDBJ databases">
        <title>Bacteria isolated from the canopy kelp, Nereocystis luetkeana.</title>
        <authorList>
            <person name="Pfister C.A."/>
            <person name="Younker I.T."/>
            <person name="Light S.H."/>
        </authorList>
    </citation>
    <scope>NUCLEOTIDE SEQUENCE [LARGE SCALE GENOMIC DNA]</scope>
    <source>
        <strain evidence="11 12">TI.2.07</strain>
    </source>
</reference>
<evidence type="ECO:0000256" key="8">
    <source>
        <dbReference type="PROSITE-ProRule" id="PRU00284"/>
    </source>
</evidence>
<keyword evidence="7 8" id="KW-0807">Transducer</keyword>
<dbReference type="CDD" id="cd11386">
    <property type="entry name" value="MCP_signal"/>
    <property type="match status" value="1"/>
</dbReference>
<sequence length="628" mass="68317">MSVKLKMMLLMGSLITIVVLVISIVGFINFKSESVNTYDRSLKNDAMVIGKAVEQKIGRTFDILHAVAAELAITSDEKIDEVATLKSLKSIANKFDVLGAHIGMKNGDIYASLANGFVPNVNAKEMKREWYVRIFEGENEVMTKVYINGEGNSAIAMSVPVIREGKRVGLLAVNIEVNSITNFVKELSDNSQIYISREDGYVLVAKDQKLLGDNLFASHPSYEPLKNLDEASLNYHYDGQNYFVASSKMKNLGWNVWAWDSQENINAASNSNLYTTLIIAFIFIVIALTITYVLVIKLMYLPIGGEPKTIEDIVQKIANGDLSLNAETTGNETGVYKAVLAMVGQLKNTISEINATSTEVINSSLQIEKSSSGVTETTQQQMHQLDQTASAMNEMTVTVLEVARNAQQASSSAHEAKQHSKNGMTVVSEMNNDISSLLNGIEDVQVVINKLAQQTDNIGSILDVIKGVADQTNLLALNAAIEAARAGEQGRGFAVVADEVRNLANRTQESTDEIQQVIANLQAEAGRSVHLMEANSKSAEATATKSNEANLALEAINSSVEEIQDMNNQIATAAEEQTVVAEEINNSIVSLNDMSKHTFDNAENNSTMAKGLKDSAASLNRSVERFTL</sequence>
<evidence type="ECO:0000256" key="1">
    <source>
        <dbReference type="ARBA" id="ARBA00004651"/>
    </source>
</evidence>
<feature type="domain" description="Methyl-accepting transducer" evidence="10">
    <location>
        <begin position="356"/>
        <end position="592"/>
    </location>
</feature>
<gene>
    <name evidence="11" type="ORF">V6255_10685</name>
</gene>
<evidence type="ECO:0000256" key="9">
    <source>
        <dbReference type="SAM" id="Phobius"/>
    </source>
</evidence>
<evidence type="ECO:0000256" key="4">
    <source>
        <dbReference type="ARBA" id="ARBA00022692"/>
    </source>
</evidence>
<dbReference type="SUPFAM" id="SSF58104">
    <property type="entry name" value="Methyl-accepting chemotaxis protein (MCP) signaling domain"/>
    <property type="match status" value="1"/>
</dbReference>